<organism evidence="1 2">
    <name type="scientific">Apiospora arundinis</name>
    <dbReference type="NCBI Taxonomy" id="335852"/>
    <lineage>
        <taxon>Eukaryota</taxon>
        <taxon>Fungi</taxon>
        <taxon>Dikarya</taxon>
        <taxon>Ascomycota</taxon>
        <taxon>Pezizomycotina</taxon>
        <taxon>Sordariomycetes</taxon>
        <taxon>Xylariomycetidae</taxon>
        <taxon>Amphisphaeriales</taxon>
        <taxon>Apiosporaceae</taxon>
        <taxon>Apiospora</taxon>
    </lineage>
</organism>
<comment type="caution">
    <text evidence="1">The sequence shown here is derived from an EMBL/GenBank/DDBJ whole genome shotgun (WGS) entry which is preliminary data.</text>
</comment>
<dbReference type="Proteomes" id="UP001390339">
    <property type="component" value="Unassembled WGS sequence"/>
</dbReference>
<keyword evidence="2" id="KW-1185">Reference proteome</keyword>
<evidence type="ECO:0008006" key="3">
    <source>
        <dbReference type="Google" id="ProtNLM"/>
    </source>
</evidence>
<evidence type="ECO:0000313" key="1">
    <source>
        <dbReference type="EMBL" id="KAK8851218.1"/>
    </source>
</evidence>
<accession>A0ABR2HQH6</accession>
<sequence>MDIKGAKYRTEVLWLTDLHSSLAKKNTSAQLDGFDINPTNFPDPAFVPASVTLKKLDILVKTFPSDLKGVYDVVHIRVFDSVITNAYTLKPVLAVASELLKPGGFLQWEEIWGDKFYVESPSPQTSKVACSTISQVLEGALRAQGISNEWEKRKQDFKAWTEDYLMVWEEITPFFPPKATNPNAPMSHEAWVDIFANGVKETEHGVVVHQGRVLTVVGQKPMSA</sequence>
<gene>
    <name evidence="1" type="ORF">PGQ11_013697</name>
</gene>
<dbReference type="SUPFAM" id="SSF53335">
    <property type="entry name" value="S-adenosyl-L-methionine-dependent methyltransferases"/>
    <property type="match status" value="1"/>
</dbReference>
<reference evidence="1 2" key="1">
    <citation type="journal article" date="2024" name="IMA Fungus">
        <title>Apiospora arundinis, a panoply of carbohydrate-active enzymes and secondary metabolites.</title>
        <authorList>
            <person name="Sorensen T."/>
            <person name="Petersen C."/>
            <person name="Muurmann A.T."/>
            <person name="Christiansen J.V."/>
            <person name="Brundto M.L."/>
            <person name="Overgaard C.K."/>
            <person name="Boysen A.T."/>
            <person name="Wollenberg R.D."/>
            <person name="Larsen T.O."/>
            <person name="Sorensen J.L."/>
            <person name="Nielsen K.L."/>
            <person name="Sondergaard T.E."/>
        </authorList>
    </citation>
    <scope>NUCLEOTIDE SEQUENCE [LARGE SCALE GENOMIC DNA]</scope>
    <source>
        <strain evidence="1 2">AAU 773</strain>
    </source>
</reference>
<proteinExistence type="predicted"/>
<evidence type="ECO:0000313" key="2">
    <source>
        <dbReference type="Proteomes" id="UP001390339"/>
    </source>
</evidence>
<dbReference type="EMBL" id="JAPCWZ010000009">
    <property type="protein sequence ID" value="KAK8851218.1"/>
    <property type="molecule type" value="Genomic_DNA"/>
</dbReference>
<name>A0ABR2HQH6_9PEZI</name>
<dbReference type="InterPro" id="IPR029063">
    <property type="entry name" value="SAM-dependent_MTases_sf"/>
</dbReference>
<protein>
    <recommendedName>
        <fullName evidence="3">Methyltransferase domain-containing protein</fullName>
    </recommendedName>
</protein>